<evidence type="ECO:0000256" key="3">
    <source>
        <dbReference type="ARBA" id="ARBA00023157"/>
    </source>
</evidence>
<dbReference type="PROSITE" id="PS50287">
    <property type="entry name" value="SRCR_2"/>
    <property type="match status" value="1"/>
</dbReference>
<dbReference type="OrthoDB" id="5790562at2759"/>
<dbReference type="EMBL" id="CAIIXF020000007">
    <property type="protein sequence ID" value="CAH1790604.1"/>
    <property type="molecule type" value="Genomic_DNA"/>
</dbReference>
<organism evidence="6 7">
    <name type="scientific">Owenia fusiformis</name>
    <name type="common">Polychaete worm</name>
    <dbReference type="NCBI Taxonomy" id="6347"/>
    <lineage>
        <taxon>Eukaryota</taxon>
        <taxon>Metazoa</taxon>
        <taxon>Spiralia</taxon>
        <taxon>Lophotrochozoa</taxon>
        <taxon>Annelida</taxon>
        <taxon>Polychaeta</taxon>
        <taxon>Sedentaria</taxon>
        <taxon>Canalipalpata</taxon>
        <taxon>Sabellida</taxon>
        <taxon>Oweniida</taxon>
        <taxon>Oweniidae</taxon>
        <taxon>Owenia</taxon>
    </lineage>
</organism>
<dbReference type="Pfam" id="PF00530">
    <property type="entry name" value="SRCR"/>
    <property type="match status" value="1"/>
</dbReference>
<comment type="caution">
    <text evidence="6">The sequence shown here is derived from an EMBL/GenBank/DDBJ whole genome shotgun (WGS) entry which is preliminary data.</text>
</comment>
<dbReference type="PANTHER" id="PTHR47653:SF1">
    <property type="entry name" value="DELETED IN MALIGNANT BRAIN TUMORS 1 PROTEIN"/>
    <property type="match status" value="1"/>
</dbReference>
<evidence type="ECO:0000256" key="2">
    <source>
        <dbReference type="ARBA" id="ARBA00022737"/>
    </source>
</evidence>
<accession>A0A8J1UXE6</accession>
<dbReference type="Proteomes" id="UP000749559">
    <property type="component" value="Unassembled WGS sequence"/>
</dbReference>
<keyword evidence="7" id="KW-1185">Reference proteome</keyword>
<evidence type="ECO:0000256" key="5">
    <source>
        <dbReference type="PROSITE-ProRule" id="PRU00196"/>
    </source>
</evidence>
<dbReference type="InterPro" id="IPR053243">
    <property type="entry name" value="SJ_maturation_regulator"/>
</dbReference>
<sequence length="227" mass="25349">ALTLQEFQSGTLLNYNLFDNLKGENNYNLKVTSPNGGPDINAKFNWWGSKERTQILVSIYDNKRDPSVGVLDIFPYLLSHNYSDVSTEDNFFRPGGSIGGEIKGNVTLRCDDSPYDVMSDIVVIEDALLLIEQCVVLKFDENIGIRVKGEIHMNGTAEKQIQCIPKTPDVKWTGISIVTEDRANIDGRLRLVGDTTSGRLEVFYDGQWGSVCDDGFDMKDAMVACRH</sequence>
<keyword evidence="3" id="KW-1015">Disulfide bond</keyword>
<dbReference type="PANTHER" id="PTHR47653">
    <property type="entry name" value="PROTEIN BARK BEETLE"/>
    <property type="match status" value="1"/>
</dbReference>
<dbReference type="SUPFAM" id="SSF56487">
    <property type="entry name" value="SRCR-like"/>
    <property type="match status" value="1"/>
</dbReference>
<reference evidence="6" key="1">
    <citation type="submission" date="2022-03" db="EMBL/GenBank/DDBJ databases">
        <authorList>
            <person name="Martin C."/>
        </authorList>
    </citation>
    <scope>NUCLEOTIDE SEQUENCE</scope>
</reference>
<feature type="non-terminal residue" evidence="6">
    <location>
        <position position="1"/>
    </location>
</feature>
<evidence type="ECO:0000256" key="4">
    <source>
        <dbReference type="ARBA" id="ARBA00023180"/>
    </source>
</evidence>
<keyword evidence="1" id="KW-0732">Signal</keyword>
<feature type="non-terminal residue" evidence="6">
    <location>
        <position position="227"/>
    </location>
</feature>
<dbReference type="AlphaFoldDB" id="A0A8J1UXE6"/>
<gene>
    <name evidence="6" type="ORF">OFUS_LOCUS15785</name>
</gene>
<dbReference type="Gene3D" id="3.10.250.10">
    <property type="entry name" value="SRCR-like domain"/>
    <property type="match status" value="1"/>
</dbReference>
<evidence type="ECO:0000313" key="6">
    <source>
        <dbReference type="EMBL" id="CAH1790604.1"/>
    </source>
</evidence>
<keyword evidence="4" id="KW-0325">Glycoprotein</keyword>
<dbReference type="GO" id="GO:0045217">
    <property type="term" value="P:cell-cell junction maintenance"/>
    <property type="evidence" value="ECO:0007669"/>
    <property type="project" value="TreeGrafter"/>
</dbReference>
<evidence type="ECO:0000313" key="7">
    <source>
        <dbReference type="Proteomes" id="UP000749559"/>
    </source>
</evidence>
<evidence type="ECO:0000256" key="1">
    <source>
        <dbReference type="ARBA" id="ARBA00022729"/>
    </source>
</evidence>
<protein>
    <submittedName>
        <fullName evidence="6">Uncharacterized protein</fullName>
    </submittedName>
</protein>
<keyword evidence="2" id="KW-0677">Repeat</keyword>
<dbReference type="GO" id="GO:0016020">
    <property type="term" value="C:membrane"/>
    <property type="evidence" value="ECO:0007669"/>
    <property type="project" value="InterPro"/>
</dbReference>
<name>A0A8J1UXE6_OWEFU</name>
<dbReference type="InterPro" id="IPR036772">
    <property type="entry name" value="SRCR-like_dom_sf"/>
</dbReference>
<comment type="caution">
    <text evidence="5">Lacks conserved residue(s) required for the propagation of feature annotation.</text>
</comment>
<dbReference type="InterPro" id="IPR001190">
    <property type="entry name" value="SRCR"/>
</dbReference>
<proteinExistence type="predicted"/>